<evidence type="ECO:0000313" key="6">
    <source>
        <dbReference type="EMBL" id="RIA97250.1"/>
    </source>
</evidence>
<evidence type="ECO:0000313" key="7">
    <source>
        <dbReference type="Proteomes" id="UP000265703"/>
    </source>
</evidence>
<gene>
    <name evidence="6" type="ORF">C1645_752870</name>
</gene>
<organism evidence="6 7">
    <name type="scientific">Glomus cerebriforme</name>
    <dbReference type="NCBI Taxonomy" id="658196"/>
    <lineage>
        <taxon>Eukaryota</taxon>
        <taxon>Fungi</taxon>
        <taxon>Fungi incertae sedis</taxon>
        <taxon>Mucoromycota</taxon>
        <taxon>Glomeromycotina</taxon>
        <taxon>Glomeromycetes</taxon>
        <taxon>Glomerales</taxon>
        <taxon>Glomeraceae</taxon>
        <taxon>Glomus</taxon>
    </lineage>
</organism>
<comment type="caution">
    <text evidence="6">The sequence shown here is derived from an EMBL/GenBank/DDBJ whole genome shotgun (WGS) entry which is preliminary data.</text>
</comment>
<dbReference type="InterPro" id="IPR002502">
    <property type="entry name" value="Amidase_domain"/>
</dbReference>
<dbReference type="GO" id="GO:0009253">
    <property type="term" value="P:peptidoglycan catabolic process"/>
    <property type="evidence" value="ECO:0007669"/>
    <property type="project" value="InterPro"/>
</dbReference>
<evidence type="ECO:0000256" key="3">
    <source>
        <dbReference type="ARBA" id="ARBA00022801"/>
    </source>
</evidence>
<dbReference type="SUPFAM" id="SSF55846">
    <property type="entry name" value="N-acetylmuramoyl-L-alanine amidase-like"/>
    <property type="match status" value="1"/>
</dbReference>
<evidence type="ECO:0000259" key="5">
    <source>
        <dbReference type="Pfam" id="PF01510"/>
    </source>
</evidence>
<reference evidence="6 7" key="1">
    <citation type="submission" date="2018-06" db="EMBL/GenBank/DDBJ databases">
        <title>Comparative genomics reveals the genomic features of Rhizophagus irregularis, R. cerebriforme, R. diaphanum and Gigaspora rosea, and their symbiotic lifestyle signature.</title>
        <authorList>
            <person name="Morin E."/>
            <person name="San Clemente H."/>
            <person name="Chen E.C.H."/>
            <person name="De La Providencia I."/>
            <person name="Hainaut M."/>
            <person name="Kuo A."/>
            <person name="Kohler A."/>
            <person name="Murat C."/>
            <person name="Tang N."/>
            <person name="Roy S."/>
            <person name="Loubradou J."/>
            <person name="Henrissat B."/>
            <person name="Grigoriev I.V."/>
            <person name="Corradi N."/>
            <person name="Roux C."/>
            <person name="Martin F.M."/>
        </authorList>
    </citation>
    <scope>NUCLEOTIDE SEQUENCE [LARGE SCALE GENOMIC DNA]</scope>
    <source>
        <strain evidence="6 7">DAOM 227022</strain>
    </source>
</reference>
<dbReference type="EMBL" id="QKYT01000032">
    <property type="protein sequence ID" value="RIA97250.1"/>
    <property type="molecule type" value="Genomic_DNA"/>
</dbReference>
<dbReference type="OrthoDB" id="2303510at2759"/>
<comment type="catalytic activity">
    <reaction evidence="1">
        <text>Hydrolyzes the link between N-acetylmuramoyl residues and L-amino acid residues in certain cell-wall glycopeptides.</text>
        <dbReference type="EC" id="3.5.1.28"/>
    </reaction>
</comment>
<protein>
    <recommendedName>
        <fullName evidence="2">N-acetylmuramoyl-L-alanine amidase</fullName>
        <ecNumber evidence="2">3.5.1.28</ecNumber>
    </recommendedName>
</protein>
<evidence type="ECO:0000256" key="4">
    <source>
        <dbReference type="ARBA" id="ARBA00023316"/>
    </source>
</evidence>
<keyword evidence="4" id="KW-0961">Cell wall biogenesis/degradation</keyword>
<dbReference type="CDD" id="cd06583">
    <property type="entry name" value="PGRP"/>
    <property type="match status" value="1"/>
</dbReference>
<dbReference type="GO" id="GO:0008745">
    <property type="term" value="F:N-acetylmuramoyl-L-alanine amidase activity"/>
    <property type="evidence" value="ECO:0007669"/>
    <property type="project" value="UniProtKB-EC"/>
</dbReference>
<evidence type="ECO:0000256" key="2">
    <source>
        <dbReference type="ARBA" id="ARBA00011901"/>
    </source>
</evidence>
<dbReference type="GO" id="GO:0009254">
    <property type="term" value="P:peptidoglycan turnover"/>
    <property type="evidence" value="ECO:0007669"/>
    <property type="project" value="TreeGrafter"/>
</dbReference>
<dbReference type="Pfam" id="PF01510">
    <property type="entry name" value="Amidase_2"/>
    <property type="match status" value="1"/>
</dbReference>
<keyword evidence="3" id="KW-0378">Hydrolase</keyword>
<evidence type="ECO:0000256" key="1">
    <source>
        <dbReference type="ARBA" id="ARBA00001561"/>
    </source>
</evidence>
<dbReference type="PANTHER" id="PTHR30417">
    <property type="entry name" value="N-ACETYLMURAMOYL-L-ALANINE AMIDASE AMID"/>
    <property type="match status" value="1"/>
</dbReference>
<dbReference type="AlphaFoldDB" id="A0A397TG62"/>
<sequence length="238" mass="27249">MSQIQINSNNKSSNSFIFNGKEYVVPFPVINFNDKQRGMSFHTPSLEDHWDERTDKSGSKINTIVLHWDVATSSSQCFQVLVNRGLSVHLMIDRDGTVYQALDLVKRAWQARGVNDQSIGIEINNQFYINRQDPNWPRQEIYSRDPRSGIPYKHLDFTEIQKTRVVQVVEALCNIVTTIPRKLPPKGSDGKIITRLLDKNEVKGVVGHFNTSVEKIDPGDSLWPLLYDSFSKPPPYNF</sequence>
<accession>A0A397TG62</accession>
<proteinExistence type="predicted"/>
<dbReference type="InterPro" id="IPR036505">
    <property type="entry name" value="Amidase/PGRP_sf"/>
</dbReference>
<dbReference type="Proteomes" id="UP000265703">
    <property type="component" value="Unassembled WGS sequence"/>
</dbReference>
<name>A0A397TG62_9GLOM</name>
<dbReference type="PANTHER" id="PTHR30417:SF1">
    <property type="entry name" value="N-ACETYLMURAMOYL-L-ALANINE AMIDASE AMID"/>
    <property type="match status" value="1"/>
</dbReference>
<dbReference type="EC" id="3.5.1.28" evidence="2"/>
<keyword evidence="7" id="KW-1185">Reference proteome</keyword>
<dbReference type="InterPro" id="IPR051206">
    <property type="entry name" value="NAMLAA_amidase_2"/>
</dbReference>
<dbReference type="Gene3D" id="3.40.80.10">
    <property type="entry name" value="Peptidoglycan recognition protein-like"/>
    <property type="match status" value="1"/>
</dbReference>
<feature type="domain" description="N-acetylmuramoyl-L-alanine amidase" evidence="5">
    <location>
        <begin position="58"/>
        <end position="219"/>
    </location>
</feature>
<dbReference type="GO" id="GO:0071555">
    <property type="term" value="P:cell wall organization"/>
    <property type="evidence" value="ECO:0007669"/>
    <property type="project" value="UniProtKB-KW"/>
</dbReference>